<dbReference type="RefSeq" id="WP_086729432.1">
    <property type="nucleotide sequence ID" value="NZ_MUBM01000310.1"/>
</dbReference>
<evidence type="ECO:0000313" key="2">
    <source>
        <dbReference type="Proteomes" id="UP001458415"/>
    </source>
</evidence>
<organism evidence="1 2">
    <name type="scientific">Streptomyces carpinensis</name>
    <dbReference type="NCBI Taxonomy" id="66369"/>
    <lineage>
        <taxon>Bacteria</taxon>
        <taxon>Bacillati</taxon>
        <taxon>Actinomycetota</taxon>
        <taxon>Actinomycetes</taxon>
        <taxon>Kitasatosporales</taxon>
        <taxon>Streptomycetaceae</taxon>
        <taxon>Streptomyces</taxon>
    </lineage>
</organism>
<name>A0ABV1WHB7_9ACTN</name>
<gene>
    <name evidence="1" type="ORF">ABT317_43180</name>
</gene>
<evidence type="ECO:0000313" key="1">
    <source>
        <dbReference type="EMBL" id="MER6983580.1"/>
    </source>
</evidence>
<keyword evidence="2" id="KW-1185">Reference proteome</keyword>
<protein>
    <submittedName>
        <fullName evidence="1">Uncharacterized protein</fullName>
    </submittedName>
</protein>
<sequence>MDLSAVPAPVLRFNSDYRALGGFADVGASRPGSQLSRMWVVLVDAPWGFGAFSNQHASIRRA</sequence>
<comment type="caution">
    <text evidence="1">The sequence shown here is derived from an EMBL/GenBank/DDBJ whole genome shotgun (WGS) entry which is preliminary data.</text>
</comment>
<dbReference type="Proteomes" id="UP001458415">
    <property type="component" value="Unassembled WGS sequence"/>
</dbReference>
<reference evidence="1 2" key="1">
    <citation type="submission" date="2024-06" db="EMBL/GenBank/DDBJ databases">
        <title>The Natural Products Discovery Center: Release of the First 8490 Sequenced Strains for Exploring Actinobacteria Biosynthetic Diversity.</title>
        <authorList>
            <person name="Kalkreuter E."/>
            <person name="Kautsar S.A."/>
            <person name="Yang D."/>
            <person name="Bader C.D."/>
            <person name="Teijaro C.N."/>
            <person name="Fluegel L."/>
            <person name="Davis C.M."/>
            <person name="Simpson J.R."/>
            <person name="Lauterbach L."/>
            <person name="Steele A.D."/>
            <person name="Gui C."/>
            <person name="Meng S."/>
            <person name="Li G."/>
            <person name="Viehrig K."/>
            <person name="Ye F."/>
            <person name="Su P."/>
            <person name="Kiefer A.F."/>
            <person name="Nichols A."/>
            <person name="Cepeda A.J."/>
            <person name="Yan W."/>
            <person name="Fan B."/>
            <person name="Jiang Y."/>
            <person name="Adhikari A."/>
            <person name="Zheng C.-J."/>
            <person name="Schuster L."/>
            <person name="Cowan T.M."/>
            <person name="Smanski M.J."/>
            <person name="Chevrette M.G."/>
            <person name="De Carvalho L.P.S."/>
            <person name="Shen B."/>
        </authorList>
    </citation>
    <scope>NUCLEOTIDE SEQUENCE [LARGE SCALE GENOMIC DNA]</scope>
    <source>
        <strain evidence="1 2">NPDC000634</strain>
    </source>
</reference>
<dbReference type="EMBL" id="JBEPCU010001427">
    <property type="protein sequence ID" value="MER6983580.1"/>
    <property type="molecule type" value="Genomic_DNA"/>
</dbReference>
<accession>A0ABV1WHB7</accession>
<proteinExistence type="predicted"/>